<comment type="subcellular location">
    <subcellularLocation>
        <location evidence="1 7 8">Nucleus</location>
    </subcellularLocation>
</comment>
<evidence type="ECO:0000256" key="9">
    <source>
        <dbReference type="SAM" id="MobiDB-lite"/>
    </source>
</evidence>
<evidence type="ECO:0000256" key="3">
    <source>
        <dbReference type="ARBA" id="ARBA00022473"/>
    </source>
</evidence>
<evidence type="ECO:0000256" key="2">
    <source>
        <dbReference type="ARBA" id="ARBA00006317"/>
    </source>
</evidence>
<organism evidence="11">
    <name type="scientific">Fopius arisanus</name>
    <dbReference type="NCBI Taxonomy" id="64838"/>
    <lineage>
        <taxon>Eukaryota</taxon>
        <taxon>Metazoa</taxon>
        <taxon>Ecdysozoa</taxon>
        <taxon>Arthropoda</taxon>
        <taxon>Hexapoda</taxon>
        <taxon>Insecta</taxon>
        <taxon>Pterygota</taxon>
        <taxon>Neoptera</taxon>
        <taxon>Endopterygota</taxon>
        <taxon>Hymenoptera</taxon>
        <taxon>Apocrita</taxon>
        <taxon>Ichneumonoidea</taxon>
        <taxon>Braconidae</taxon>
        <taxon>Opiinae</taxon>
        <taxon>Fopius</taxon>
    </lineage>
</organism>
<feature type="region of interest" description="Disordered" evidence="9">
    <location>
        <begin position="22"/>
        <end position="227"/>
    </location>
</feature>
<keyword evidence="6 7" id="KW-0539">Nucleus</keyword>
<dbReference type="InterPro" id="IPR020479">
    <property type="entry name" value="HD_metazoa"/>
</dbReference>
<keyword evidence="3" id="KW-0217">Developmental protein</keyword>
<dbReference type="EMBL" id="GBYB01005693">
    <property type="protein sequence ID" value="JAG75460.1"/>
    <property type="molecule type" value="Transcribed_RNA"/>
</dbReference>
<evidence type="ECO:0000256" key="7">
    <source>
        <dbReference type="PROSITE-ProRule" id="PRU00108"/>
    </source>
</evidence>
<evidence type="ECO:0000256" key="5">
    <source>
        <dbReference type="ARBA" id="ARBA00023155"/>
    </source>
</evidence>
<feature type="compositionally biased region" description="Polar residues" evidence="9">
    <location>
        <begin position="189"/>
        <end position="207"/>
    </location>
</feature>
<feature type="DNA-binding region" description="Homeobox" evidence="7">
    <location>
        <begin position="390"/>
        <end position="449"/>
    </location>
</feature>
<keyword evidence="5 7" id="KW-0371">Homeobox</keyword>
<dbReference type="InterPro" id="IPR017970">
    <property type="entry name" value="Homeobox_CS"/>
</dbReference>
<dbReference type="AlphaFoldDB" id="A0A0C9PW24"/>
<protein>
    <submittedName>
        <fullName evidence="11">Abd-B protein</fullName>
    </submittedName>
    <submittedName>
        <fullName evidence="13">Homeobox protein abdominal-B isoform X1</fullName>
    </submittedName>
</protein>
<dbReference type="PROSITE" id="PS50071">
    <property type="entry name" value="HOMEOBOX_2"/>
    <property type="match status" value="1"/>
</dbReference>
<evidence type="ECO:0000259" key="10">
    <source>
        <dbReference type="PROSITE" id="PS50071"/>
    </source>
</evidence>
<proteinExistence type="inferred from homology"/>
<feature type="compositionally biased region" description="Low complexity" evidence="9">
    <location>
        <begin position="450"/>
        <end position="472"/>
    </location>
</feature>
<sequence>MGAAAGTPHTTGVNWWTMMNGGATYEESPPSVPPTLSLVSIQHQHQQQTSNPGSHQQATTPSSPGAPSSAAGASAPAQTASASSTSPSASSVASNSAAGPLHIPAKRPSATPVGGSSYGEVSCVEPNGGTSTGVIRHSHSSSAGSQGGWSYSPHNPQEAHYSSAATADALNHHQAYGGTNPPTYYNLADSGTGSTRDNRKAGSSLSFWSPVTPASAPGSGSGGATTEYKYNPASAGGTTTSSASSVPTGGTDPAVSTCHQNFTQSWCNYAYSGSRHHPIDTAPHHHHPHSQTGVPYLTPSAADDRGRVAAMVAAESTFPHDGYNGLRNYASEPVPSSPYPTPVMWGSSPSSLFPTGPLGVGVPGMGLGGASMSVGCTSGNPLEWTGQVTVRKKRKPYSKFQTLELEKEFLFNAYVSKQKRWELARNLNLTERQVKIWFQNRRMKNKKNSQRQSQQQTNNNNNNSSANNANHHGGTGGSHHHPGGHGGTSHHVAVGQAHHANGSAKHHQ</sequence>
<evidence type="ECO:0000313" key="11">
    <source>
        <dbReference type="EMBL" id="JAG75460.1"/>
    </source>
</evidence>
<dbReference type="Gene3D" id="1.10.10.60">
    <property type="entry name" value="Homeodomain-like"/>
    <property type="match status" value="1"/>
</dbReference>
<feature type="compositionally biased region" description="Polar residues" evidence="9">
    <location>
        <begin position="41"/>
        <end position="57"/>
    </location>
</feature>
<evidence type="ECO:0000256" key="8">
    <source>
        <dbReference type="RuleBase" id="RU000682"/>
    </source>
</evidence>
<dbReference type="OrthoDB" id="6159439at2759"/>
<feature type="compositionally biased region" description="Low complexity" evidence="9">
    <location>
        <begin position="209"/>
        <end position="218"/>
    </location>
</feature>
<dbReference type="KEGG" id="fas:105271693"/>
<dbReference type="CDD" id="cd00086">
    <property type="entry name" value="homeodomain"/>
    <property type="match status" value="1"/>
</dbReference>
<dbReference type="SUPFAM" id="SSF46689">
    <property type="entry name" value="Homeodomain-like"/>
    <property type="match status" value="1"/>
</dbReference>
<dbReference type="SMART" id="SM00389">
    <property type="entry name" value="HOX"/>
    <property type="match status" value="1"/>
</dbReference>
<reference evidence="13" key="2">
    <citation type="submission" date="2025-04" db="UniProtKB">
        <authorList>
            <consortium name="RefSeq"/>
        </authorList>
    </citation>
    <scope>IDENTIFICATION</scope>
    <source>
        <strain evidence="13">USDA-PBARC FA_bdor</strain>
        <tissue evidence="13">Whole organism</tissue>
    </source>
</reference>
<evidence type="ECO:0000256" key="6">
    <source>
        <dbReference type="ARBA" id="ARBA00023242"/>
    </source>
</evidence>
<comment type="similarity">
    <text evidence="2">Belongs to the Abd-B homeobox family.</text>
</comment>
<feature type="domain" description="Homeobox" evidence="10">
    <location>
        <begin position="388"/>
        <end position="448"/>
    </location>
</feature>
<evidence type="ECO:0000313" key="12">
    <source>
        <dbReference type="Proteomes" id="UP000694866"/>
    </source>
</evidence>
<evidence type="ECO:0000256" key="4">
    <source>
        <dbReference type="ARBA" id="ARBA00023125"/>
    </source>
</evidence>
<feature type="region of interest" description="Disordered" evidence="9">
    <location>
        <begin position="440"/>
        <end position="491"/>
    </location>
</feature>
<dbReference type="InterPro" id="IPR001356">
    <property type="entry name" value="HD"/>
</dbReference>
<dbReference type="GO" id="GO:0005634">
    <property type="term" value="C:nucleus"/>
    <property type="evidence" value="ECO:0007669"/>
    <property type="project" value="UniProtKB-SubCell"/>
</dbReference>
<dbReference type="GO" id="GO:0000981">
    <property type="term" value="F:DNA-binding transcription factor activity, RNA polymerase II-specific"/>
    <property type="evidence" value="ECO:0007669"/>
    <property type="project" value="InterPro"/>
</dbReference>
<dbReference type="PROSITE" id="PS00027">
    <property type="entry name" value="HOMEOBOX_1"/>
    <property type="match status" value="1"/>
</dbReference>
<dbReference type="FunFam" id="1.10.10.60:FF:000166">
    <property type="entry name" value="homeobox protein Hox-C11"/>
    <property type="match status" value="1"/>
</dbReference>
<dbReference type="Proteomes" id="UP000694866">
    <property type="component" value="Unplaced"/>
</dbReference>
<feature type="compositionally biased region" description="Low complexity" evidence="9">
    <location>
        <begin position="58"/>
        <end position="100"/>
    </location>
</feature>
<gene>
    <name evidence="11 13" type="primary">Abd-B</name>
    <name evidence="11" type="ORF">g.35676</name>
</gene>
<accession>A0A0C9PW24</accession>
<dbReference type="PANTHER" id="PTHR45874:SF4">
    <property type="entry name" value="HOMEOBOX PROTEIN ABDOMINAL-B"/>
    <property type="match status" value="1"/>
</dbReference>
<feature type="compositionally biased region" description="Low complexity" evidence="9">
    <location>
        <begin position="140"/>
        <end position="152"/>
    </location>
</feature>
<dbReference type="InterPro" id="IPR046333">
    <property type="entry name" value="HXA10/ABDB-like"/>
</dbReference>
<dbReference type="Pfam" id="PF00046">
    <property type="entry name" value="Homeodomain"/>
    <property type="match status" value="1"/>
</dbReference>
<keyword evidence="4 7" id="KW-0238">DNA-binding</keyword>
<dbReference type="PANTHER" id="PTHR45874">
    <property type="entry name" value="HOMEOBOX PROTEIN ABDOMINAL-B"/>
    <property type="match status" value="1"/>
</dbReference>
<dbReference type="InterPro" id="IPR009057">
    <property type="entry name" value="Homeodomain-like_sf"/>
</dbReference>
<evidence type="ECO:0000256" key="1">
    <source>
        <dbReference type="ARBA" id="ARBA00004123"/>
    </source>
</evidence>
<dbReference type="RefSeq" id="XP_011311710.1">
    <property type="nucleotide sequence ID" value="XM_011313408.1"/>
</dbReference>
<accession>A0A9R1TLL5</accession>
<evidence type="ECO:0000313" key="13">
    <source>
        <dbReference type="RefSeq" id="XP_011311710.1"/>
    </source>
</evidence>
<name>A0A0C9PW24_9HYME</name>
<reference evidence="11" key="1">
    <citation type="submission" date="2015-01" db="EMBL/GenBank/DDBJ databases">
        <title>Transcriptome Assembly of Fopius arisanus.</title>
        <authorList>
            <person name="Geib S."/>
        </authorList>
    </citation>
    <scope>NUCLEOTIDE SEQUENCE</scope>
</reference>
<dbReference type="CTD" id="47763"/>
<dbReference type="GO" id="GO:0000978">
    <property type="term" value="F:RNA polymerase II cis-regulatory region sequence-specific DNA binding"/>
    <property type="evidence" value="ECO:0007669"/>
    <property type="project" value="TreeGrafter"/>
</dbReference>
<keyword evidence="12" id="KW-1185">Reference proteome</keyword>
<dbReference type="GeneID" id="105271693"/>
<dbReference type="PRINTS" id="PR00024">
    <property type="entry name" value="HOMEOBOX"/>
</dbReference>